<dbReference type="GO" id="GO:1990817">
    <property type="term" value="F:poly(A) RNA polymerase activity"/>
    <property type="evidence" value="ECO:0007669"/>
    <property type="project" value="InterPro"/>
</dbReference>
<dbReference type="PANTHER" id="PTHR23092:SF15">
    <property type="entry name" value="INACTIVE NON-CANONICAL POLY(A) RNA POLYMERASE PROTEIN TRF4-2-RELATED"/>
    <property type="match status" value="1"/>
</dbReference>
<feature type="region of interest" description="Disordered" evidence="3">
    <location>
        <begin position="644"/>
        <end position="692"/>
    </location>
</feature>
<reference evidence="6 7" key="1">
    <citation type="journal article" date="2017" name="Int. J. Parasitol.">
        <title>The genome of the protozoan parasite Cystoisospora suis and a reverse vaccinology approach to identify vaccine candidates.</title>
        <authorList>
            <person name="Palmieri N."/>
            <person name="Shrestha A."/>
            <person name="Ruttkowski B."/>
            <person name="Beck T."/>
            <person name="Vogl C."/>
            <person name="Tomley F."/>
            <person name="Blake D.P."/>
            <person name="Joachim A."/>
        </authorList>
    </citation>
    <scope>NUCLEOTIDE SEQUENCE [LARGE SCALE GENOMIC DNA]</scope>
    <source>
        <strain evidence="6 7">Wien I</strain>
    </source>
</reference>
<dbReference type="Gene3D" id="1.10.1410.10">
    <property type="match status" value="1"/>
</dbReference>
<evidence type="ECO:0000259" key="5">
    <source>
        <dbReference type="Pfam" id="PF22600"/>
    </source>
</evidence>
<feature type="region of interest" description="Disordered" evidence="3">
    <location>
        <begin position="165"/>
        <end position="194"/>
    </location>
</feature>
<dbReference type="CDD" id="cd05402">
    <property type="entry name" value="NT_PAP_TUTase"/>
    <property type="match status" value="1"/>
</dbReference>
<evidence type="ECO:0000256" key="2">
    <source>
        <dbReference type="ARBA" id="ARBA00022842"/>
    </source>
</evidence>
<feature type="compositionally biased region" description="Basic and acidic residues" evidence="3">
    <location>
        <begin position="1066"/>
        <end position="1081"/>
    </location>
</feature>
<feature type="region of interest" description="Disordered" evidence="3">
    <location>
        <begin position="759"/>
        <end position="1167"/>
    </location>
</feature>
<feature type="compositionally biased region" description="Basic and acidic residues" evidence="3">
    <location>
        <begin position="990"/>
        <end position="1002"/>
    </location>
</feature>
<dbReference type="EMBL" id="MIGC01005535">
    <property type="protein sequence ID" value="PHJ16851.1"/>
    <property type="molecule type" value="Genomic_DNA"/>
</dbReference>
<evidence type="ECO:0000259" key="4">
    <source>
        <dbReference type="Pfam" id="PF03828"/>
    </source>
</evidence>
<evidence type="ECO:0000313" key="7">
    <source>
        <dbReference type="Proteomes" id="UP000221165"/>
    </source>
</evidence>
<gene>
    <name evidence="6" type="ORF">CSUI_009337</name>
</gene>
<evidence type="ECO:0000313" key="6">
    <source>
        <dbReference type="EMBL" id="PHJ16851.1"/>
    </source>
</evidence>
<dbReference type="RefSeq" id="XP_067918576.1">
    <property type="nucleotide sequence ID" value="XM_068069453.1"/>
</dbReference>
<dbReference type="GO" id="GO:0046872">
    <property type="term" value="F:metal ion binding"/>
    <property type="evidence" value="ECO:0007669"/>
    <property type="project" value="UniProtKB-KW"/>
</dbReference>
<feature type="compositionally biased region" description="Polar residues" evidence="3">
    <location>
        <begin position="898"/>
        <end position="910"/>
    </location>
</feature>
<keyword evidence="7" id="KW-1185">Reference proteome</keyword>
<dbReference type="AlphaFoldDB" id="A0A2C6JI25"/>
<evidence type="ECO:0000256" key="1">
    <source>
        <dbReference type="ARBA" id="ARBA00022723"/>
    </source>
</evidence>
<dbReference type="GO" id="GO:0005730">
    <property type="term" value="C:nucleolus"/>
    <property type="evidence" value="ECO:0007669"/>
    <property type="project" value="TreeGrafter"/>
</dbReference>
<sequence length="1195" mass="132211">MEDVCTRVSCGKTNLNPPAASPHDSLSGATAVVSSLSLETTVSTDHRSVGSTEGGDAGDKNVALVHDISLGPDGYFLADDEQRNTRQQTTNNRIRSLLNSFKSSYSGPASPPLGIDGNLSRGEVAGGERDEGVVSEACIRAPAEEFMSFVNPSEDTELDRKEHLQFFPGPRSRPTEGDQPRNTKDEGKPPWLEGKQEGWHTLDFFHRLHEECFEFLRGIEPFEDEEDQRVAVLSRVKAVAQTLWPYCSVCPFGSYYTGLALPQADLDICLYIETEPPLFDSYSDLSSVDTNRNPPDFAEEEARHSGIKGPFFSSSSPSSSSSATPHEAYGKFASLAEKLTHGSKALRETELSLLRVGRTPRNRRDKGVRHLRRFASLLSLCKIVDRRSSSSLSPVMVPMTADLHVISSARVPICRFVDTATGVKVDVCVDQPSSVFTSLYVRLQLLRYPLLRPLVLLNKAALREWGLNEPFRGGVGSYLLFVMVLNFLQVNHRLYDRENHCQYSIGHALVEFLHYYGVAFNYSATGLSVRDKGRLFPKSSRNWLYPEEIRQSTFNKPPSPYTVDHYTNQRFLLAAESPLEPDRDIGRGAYQMPRVRWEWRRAYTALAHRLCQEASPGPGLPLHGEDSLLKLFFNIRDDSYNEVFGSSGRPRASGTDEDGVSLPGDGETDTDNSSHSSPADTRRSAPPTTRQTSYLRAGVCGLRRVAIAPSAALLSREKRGLETFILFENCPGSAHHKSRHIERNRRGMKLLKKKLKMLEKQASRMGTSSNIKFGEGQSSGTEENEPRGWSDRMVEDLNLLETSRDKDSVGDKELTGGVGLELSSEAKQGRSPKHWRKSRKRGRTDSGISSTNDETSEDNSRGEATARWAELLEGRVSKDRRNAVAKKKRIQGEEKRNTATSRKATVSTADLINLCSTSSSDSSSQEEQESPSYDGQCRQKSMDDKKKGKTRGGTALRQAVSPPERTNAGRQDQGGRSWSEESVEGESGNPDDKFEGTSEALRKQSVSPLTDGQTRQSTRYRAENLRTRTRARDIIALSDDGTSVSGSDQELSLQGTASVKGRTHSLLREDACNGRAVDTKMRPAHRRPAPARRKVKCRGETGRESVDAGLEGSSESEFCSLRRERTSRRERDTPASEESSDEDDAGSQPLQSFDLGGPEAEEAASGILLHLEQRRVVGGVWDDNSTDSSAESESF</sequence>
<dbReference type="Pfam" id="PF03828">
    <property type="entry name" value="PAP_assoc"/>
    <property type="match status" value="1"/>
</dbReference>
<dbReference type="GO" id="GO:0031123">
    <property type="term" value="P:RNA 3'-end processing"/>
    <property type="evidence" value="ECO:0007669"/>
    <property type="project" value="TreeGrafter"/>
</dbReference>
<keyword evidence="6" id="KW-0239">DNA-directed DNA polymerase</keyword>
<feature type="compositionally biased region" description="Basic residues" evidence="3">
    <location>
        <begin position="830"/>
        <end position="842"/>
    </location>
</feature>
<feature type="compositionally biased region" description="Basic and acidic residues" evidence="3">
    <location>
        <begin position="870"/>
        <end position="882"/>
    </location>
</feature>
<evidence type="ECO:0000256" key="3">
    <source>
        <dbReference type="SAM" id="MobiDB-lite"/>
    </source>
</evidence>
<feature type="compositionally biased region" description="Polar residues" evidence="3">
    <location>
        <begin position="764"/>
        <end position="781"/>
    </location>
</feature>
<keyword evidence="2" id="KW-0460">Magnesium</keyword>
<dbReference type="SUPFAM" id="SSF81301">
    <property type="entry name" value="Nucleotidyltransferase"/>
    <property type="match status" value="1"/>
</dbReference>
<organism evidence="6 7">
    <name type="scientific">Cystoisospora suis</name>
    <dbReference type="NCBI Taxonomy" id="483139"/>
    <lineage>
        <taxon>Eukaryota</taxon>
        <taxon>Sar</taxon>
        <taxon>Alveolata</taxon>
        <taxon>Apicomplexa</taxon>
        <taxon>Conoidasida</taxon>
        <taxon>Coccidia</taxon>
        <taxon>Eucoccidiorida</taxon>
        <taxon>Eimeriorina</taxon>
        <taxon>Sarcocystidae</taxon>
        <taxon>Cystoisospora</taxon>
    </lineage>
</organism>
<feature type="compositionally biased region" description="Basic and acidic residues" evidence="3">
    <location>
        <begin position="173"/>
        <end position="194"/>
    </location>
</feature>
<feature type="compositionally biased region" description="Basic and acidic residues" evidence="3">
    <location>
        <begin position="1097"/>
        <end position="1106"/>
    </location>
</feature>
<dbReference type="OrthoDB" id="333823at2759"/>
<protein>
    <submittedName>
        <fullName evidence="6">Dna-directed dna polymerase</fullName>
    </submittedName>
</protein>
<feature type="compositionally biased region" description="Basic and acidic residues" evidence="3">
    <location>
        <begin position="784"/>
        <end position="795"/>
    </location>
</feature>
<dbReference type="VEuPathDB" id="ToxoDB:CSUI_009337"/>
<feature type="compositionally biased region" description="Basic and acidic residues" evidence="3">
    <location>
        <begin position="1120"/>
        <end position="1134"/>
    </location>
</feature>
<dbReference type="InterPro" id="IPR045862">
    <property type="entry name" value="Trf4-like"/>
</dbReference>
<feature type="compositionally biased region" description="Polar residues" evidence="3">
    <location>
        <begin position="1004"/>
        <end position="1019"/>
    </location>
</feature>
<dbReference type="GO" id="GO:0031499">
    <property type="term" value="C:TRAMP complex"/>
    <property type="evidence" value="ECO:0007669"/>
    <property type="project" value="TreeGrafter"/>
</dbReference>
<feature type="compositionally biased region" description="Basic and acidic residues" evidence="3">
    <location>
        <begin position="1020"/>
        <end position="1033"/>
    </location>
</feature>
<dbReference type="Proteomes" id="UP000221165">
    <property type="component" value="Unassembled WGS sequence"/>
</dbReference>
<accession>A0A2C6JI25</accession>
<dbReference type="Gene3D" id="3.30.460.10">
    <property type="entry name" value="Beta Polymerase, domain 2"/>
    <property type="match status" value="1"/>
</dbReference>
<feature type="compositionally biased region" description="Basic residues" evidence="3">
    <location>
        <begin position="1082"/>
        <end position="1096"/>
    </location>
</feature>
<feature type="domain" description="Poly(A) RNA polymerase mitochondrial-like central palm" evidence="5">
    <location>
        <begin position="208"/>
        <end position="275"/>
    </location>
</feature>
<dbReference type="GO" id="GO:0003887">
    <property type="term" value="F:DNA-directed DNA polymerase activity"/>
    <property type="evidence" value="ECO:0007669"/>
    <property type="project" value="UniProtKB-KW"/>
</dbReference>
<dbReference type="InterPro" id="IPR043519">
    <property type="entry name" value="NT_sf"/>
</dbReference>
<dbReference type="GO" id="GO:0043634">
    <property type="term" value="P:polyadenylation-dependent ncRNA catabolic process"/>
    <property type="evidence" value="ECO:0007669"/>
    <property type="project" value="TreeGrafter"/>
</dbReference>
<feature type="compositionally biased region" description="Polar residues" evidence="3">
    <location>
        <begin position="1040"/>
        <end position="1057"/>
    </location>
</feature>
<keyword evidence="6" id="KW-0808">Transferase</keyword>
<dbReference type="GO" id="GO:0003729">
    <property type="term" value="F:mRNA binding"/>
    <property type="evidence" value="ECO:0007669"/>
    <property type="project" value="TreeGrafter"/>
</dbReference>
<dbReference type="GeneID" id="94432664"/>
<dbReference type="InterPro" id="IPR054708">
    <property type="entry name" value="MTPAP-like_central"/>
</dbReference>
<feature type="compositionally biased region" description="Basic and acidic residues" evidence="3">
    <location>
        <begin position="802"/>
        <end position="814"/>
    </location>
</feature>
<dbReference type="Pfam" id="PF22600">
    <property type="entry name" value="MTPAP-like_central"/>
    <property type="match status" value="1"/>
</dbReference>
<feature type="domain" description="PAP-associated" evidence="4">
    <location>
        <begin position="504"/>
        <end position="555"/>
    </location>
</feature>
<keyword evidence="1" id="KW-0479">Metal-binding</keyword>
<comment type="caution">
    <text evidence="6">The sequence shown here is derived from an EMBL/GenBank/DDBJ whole genome shotgun (WGS) entry which is preliminary data.</text>
</comment>
<dbReference type="SUPFAM" id="SSF81631">
    <property type="entry name" value="PAP/OAS1 substrate-binding domain"/>
    <property type="match status" value="1"/>
</dbReference>
<name>A0A2C6JI25_9APIC</name>
<feature type="region of interest" description="Disordered" evidence="3">
    <location>
        <begin position="102"/>
        <end position="128"/>
    </location>
</feature>
<dbReference type="InterPro" id="IPR002058">
    <property type="entry name" value="PAP_assoc"/>
</dbReference>
<dbReference type="PANTHER" id="PTHR23092">
    <property type="entry name" value="POLY(A) RNA POLYMERASE"/>
    <property type="match status" value="1"/>
</dbReference>
<keyword evidence="6" id="KW-0548">Nucleotidyltransferase</keyword>
<feature type="region of interest" description="Disordered" evidence="3">
    <location>
        <begin position="40"/>
        <end position="59"/>
    </location>
</feature>
<proteinExistence type="predicted"/>